<dbReference type="EMBL" id="JAMZIH010006876">
    <property type="protein sequence ID" value="KAJ1673492.1"/>
    <property type="molecule type" value="Genomic_DNA"/>
</dbReference>
<sequence length="204" mass="21511">MYIKTSVLFAAAAAVAVSAQSGLFDDDDDFGFNTVTSAKGGSGGSFGGFDSNSYLSSMWETQREALSKDLKSIKNRDSSYYKSLTKALGGDDVPETYDSEWLSKFNEANLDYLRNKGINLDGLMGTPTSGSGSGSTRKSSTHKDSGDDDDETTDSPARKGSGNKGGNDEEDEIFRKGNGDKGDDDDDTSLASTAKVATFAASAM</sequence>
<comment type="caution">
    <text evidence="1">The sequence shown here is derived from an EMBL/GenBank/DDBJ whole genome shotgun (WGS) entry which is preliminary data.</text>
</comment>
<protein>
    <submittedName>
        <fullName evidence="1">Uncharacterized protein</fullName>
    </submittedName>
</protein>
<gene>
    <name evidence="1" type="ORF">EV182_005121</name>
</gene>
<evidence type="ECO:0000313" key="1">
    <source>
        <dbReference type="EMBL" id="KAJ1673492.1"/>
    </source>
</evidence>
<accession>A0ACC1HAN2</accession>
<proteinExistence type="predicted"/>
<evidence type="ECO:0000313" key="2">
    <source>
        <dbReference type="Proteomes" id="UP001145114"/>
    </source>
</evidence>
<reference evidence="1" key="1">
    <citation type="submission" date="2022-06" db="EMBL/GenBank/DDBJ databases">
        <title>Phylogenomic reconstructions and comparative analyses of Kickxellomycotina fungi.</title>
        <authorList>
            <person name="Reynolds N.K."/>
            <person name="Stajich J.E."/>
            <person name="Barry K."/>
            <person name="Grigoriev I.V."/>
            <person name="Crous P."/>
            <person name="Smith M.E."/>
        </authorList>
    </citation>
    <scope>NUCLEOTIDE SEQUENCE</scope>
    <source>
        <strain evidence="1">RSA 2271</strain>
    </source>
</reference>
<name>A0ACC1HAN2_9FUNG</name>
<feature type="non-terminal residue" evidence="1">
    <location>
        <position position="204"/>
    </location>
</feature>
<keyword evidence="2" id="KW-1185">Reference proteome</keyword>
<organism evidence="1 2">
    <name type="scientific">Spiromyces aspiralis</name>
    <dbReference type="NCBI Taxonomy" id="68401"/>
    <lineage>
        <taxon>Eukaryota</taxon>
        <taxon>Fungi</taxon>
        <taxon>Fungi incertae sedis</taxon>
        <taxon>Zoopagomycota</taxon>
        <taxon>Kickxellomycotina</taxon>
        <taxon>Kickxellomycetes</taxon>
        <taxon>Kickxellales</taxon>
        <taxon>Kickxellaceae</taxon>
        <taxon>Spiromyces</taxon>
    </lineage>
</organism>
<dbReference type="Proteomes" id="UP001145114">
    <property type="component" value="Unassembled WGS sequence"/>
</dbReference>